<evidence type="ECO:0000313" key="3">
    <source>
        <dbReference type="Proteomes" id="UP000494245"/>
    </source>
</evidence>
<dbReference type="EMBL" id="BLTE01000004">
    <property type="protein sequence ID" value="GFK93392.1"/>
    <property type="molecule type" value="Genomic_DNA"/>
</dbReference>
<gene>
    <name evidence="2" type="ORF">NNJEOMEG_01224</name>
</gene>
<dbReference type="Gene3D" id="3.10.450.50">
    <property type="match status" value="1"/>
</dbReference>
<dbReference type="AlphaFoldDB" id="A0A6V8LL11"/>
<sequence length="122" mass="13403">MNNTPKELVEVWIAAANAADLEAFAACFAPQARVVDAGSEYSGLEAIKCWAERDIAAVNLRLELLDLREQDGETTFITRVDGDFDKTGLPDPVLIHNRAVIRQGRIERLTCRLHAPDTGRAG</sequence>
<evidence type="ECO:0000259" key="1">
    <source>
        <dbReference type="Pfam" id="PF12680"/>
    </source>
</evidence>
<reference evidence="2 3" key="2">
    <citation type="submission" date="2020-05" db="EMBL/GenBank/DDBJ databases">
        <title>Draft genome sequence of Desulfovibrio sp. strainFSS-1.</title>
        <authorList>
            <person name="Shimoshige H."/>
            <person name="Kobayashi H."/>
            <person name="Maekawa T."/>
        </authorList>
    </citation>
    <scope>NUCLEOTIDE SEQUENCE [LARGE SCALE GENOMIC DNA]</scope>
    <source>
        <strain evidence="2 3">SIID29052-01</strain>
    </source>
</reference>
<comment type="caution">
    <text evidence="2">The sequence shown here is derived from an EMBL/GenBank/DDBJ whole genome shotgun (WGS) entry which is preliminary data.</text>
</comment>
<dbReference type="InterPro" id="IPR032710">
    <property type="entry name" value="NTF2-like_dom_sf"/>
</dbReference>
<keyword evidence="3" id="KW-1185">Reference proteome</keyword>
<dbReference type="Pfam" id="PF12680">
    <property type="entry name" value="SnoaL_2"/>
    <property type="match status" value="1"/>
</dbReference>
<organism evidence="2 3">
    <name type="scientific">Fundidesulfovibrio magnetotacticus</name>
    <dbReference type="NCBI Taxonomy" id="2730080"/>
    <lineage>
        <taxon>Bacteria</taxon>
        <taxon>Pseudomonadati</taxon>
        <taxon>Thermodesulfobacteriota</taxon>
        <taxon>Desulfovibrionia</taxon>
        <taxon>Desulfovibrionales</taxon>
        <taxon>Desulfovibrionaceae</taxon>
        <taxon>Fundidesulfovibrio</taxon>
    </lineage>
</organism>
<dbReference type="SUPFAM" id="SSF54427">
    <property type="entry name" value="NTF2-like"/>
    <property type="match status" value="1"/>
</dbReference>
<protein>
    <recommendedName>
        <fullName evidence="1">SnoaL-like domain-containing protein</fullName>
    </recommendedName>
</protein>
<dbReference type="InterPro" id="IPR037401">
    <property type="entry name" value="SnoaL-like"/>
</dbReference>
<reference evidence="2 3" key="1">
    <citation type="submission" date="2020-04" db="EMBL/GenBank/DDBJ databases">
        <authorList>
            <consortium name="Desulfovibrio sp. FSS-1 genome sequencing consortium"/>
            <person name="Shimoshige H."/>
            <person name="Kobayashi H."/>
            <person name="Maekawa T."/>
        </authorList>
    </citation>
    <scope>NUCLEOTIDE SEQUENCE [LARGE SCALE GENOMIC DNA]</scope>
    <source>
        <strain evidence="2 3">SIID29052-01</strain>
    </source>
</reference>
<accession>A0A6V8LL11</accession>
<name>A0A6V8LL11_9BACT</name>
<feature type="domain" description="SnoaL-like" evidence="1">
    <location>
        <begin position="9"/>
        <end position="108"/>
    </location>
</feature>
<dbReference type="Proteomes" id="UP000494245">
    <property type="component" value="Unassembled WGS sequence"/>
</dbReference>
<dbReference type="RefSeq" id="WP_173082373.1">
    <property type="nucleotide sequence ID" value="NZ_BLTE01000004.1"/>
</dbReference>
<proteinExistence type="predicted"/>
<evidence type="ECO:0000313" key="2">
    <source>
        <dbReference type="EMBL" id="GFK93392.1"/>
    </source>
</evidence>